<name>Q2RRB8_RHORT</name>
<dbReference type="STRING" id="269796.Rru_A2527"/>
<sequence>MGTTLPALRWDVDIAFLGRRSLIGGLSRVAILVWLVLAFVTTMALGVQGKWAGLPPLLAALAAVVCAPVVAGLVAALLPRGDRLRLRFTLTERGLMRETLDQAPPATGRLLRWLTQMSGRPASAGPGLLVADQPHQTLPWKRVDGLAVDPANRTLVLRGGRRTLGVIFCTPETFDAACAWVRARVHENARPRPPLPLLGAWTAVFAALHLPIFAITPQAGVELFSPVLLLLVTLAGLWVRAPLCGWMLVGGAPALAVAIVLGIFEKRHDLVGALAQTRTYETFVTHDWVMLGLSMAALAVVTTLGWLIAHGRAPLGRKAEG</sequence>
<feature type="transmembrane region" description="Helical" evidence="1">
    <location>
        <begin position="288"/>
        <end position="309"/>
    </location>
</feature>
<dbReference type="Proteomes" id="UP000001929">
    <property type="component" value="Chromosome"/>
</dbReference>
<dbReference type="RefSeq" id="WP_011390280.1">
    <property type="nucleotide sequence ID" value="NC_007643.1"/>
</dbReference>
<proteinExistence type="predicted"/>
<organism evidence="2 3">
    <name type="scientific">Rhodospirillum rubrum (strain ATCC 11170 / ATH 1.1.1 / DSM 467 / LMG 4362 / NCIMB 8255 / S1)</name>
    <dbReference type="NCBI Taxonomy" id="269796"/>
    <lineage>
        <taxon>Bacteria</taxon>
        <taxon>Pseudomonadati</taxon>
        <taxon>Pseudomonadota</taxon>
        <taxon>Alphaproteobacteria</taxon>
        <taxon>Rhodospirillales</taxon>
        <taxon>Rhodospirillaceae</taxon>
        <taxon>Rhodospirillum</taxon>
    </lineage>
</organism>
<feature type="transmembrane region" description="Helical" evidence="1">
    <location>
        <begin position="246"/>
        <end position="264"/>
    </location>
</feature>
<keyword evidence="1" id="KW-0472">Membrane</keyword>
<dbReference type="KEGG" id="rru:Rru_A2527"/>
<keyword evidence="1" id="KW-0812">Transmembrane</keyword>
<feature type="transmembrane region" description="Helical" evidence="1">
    <location>
        <begin position="29"/>
        <end position="51"/>
    </location>
</feature>
<evidence type="ECO:0000313" key="2">
    <source>
        <dbReference type="EMBL" id="ABC23327.1"/>
    </source>
</evidence>
<gene>
    <name evidence="2" type="ordered locus">Rru_A2527</name>
</gene>
<feature type="transmembrane region" description="Helical" evidence="1">
    <location>
        <begin position="57"/>
        <end position="78"/>
    </location>
</feature>
<accession>Q2RRB8</accession>
<keyword evidence="3" id="KW-1185">Reference proteome</keyword>
<feature type="transmembrane region" description="Helical" evidence="1">
    <location>
        <begin position="221"/>
        <end position="239"/>
    </location>
</feature>
<dbReference type="AlphaFoldDB" id="Q2RRB8"/>
<dbReference type="PATRIC" id="fig|269796.9.peg.2634"/>
<evidence type="ECO:0000256" key="1">
    <source>
        <dbReference type="SAM" id="Phobius"/>
    </source>
</evidence>
<feature type="transmembrane region" description="Helical" evidence="1">
    <location>
        <begin position="195"/>
        <end position="215"/>
    </location>
</feature>
<keyword evidence="1" id="KW-1133">Transmembrane helix</keyword>
<dbReference type="EnsemblBacteria" id="ABC23327">
    <property type="protein sequence ID" value="ABC23327"/>
    <property type="gene ID" value="Rru_A2527"/>
</dbReference>
<reference evidence="2 3" key="1">
    <citation type="journal article" date="2011" name="Stand. Genomic Sci.">
        <title>Complete genome sequence of Rhodospirillum rubrum type strain (S1).</title>
        <authorList>
            <person name="Munk A.C."/>
            <person name="Copeland A."/>
            <person name="Lucas S."/>
            <person name="Lapidus A."/>
            <person name="Del Rio T.G."/>
            <person name="Barry K."/>
            <person name="Detter J.C."/>
            <person name="Hammon N."/>
            <person name="Israni S."/>
            <person name="Pitluck S."/>
            <person name="Brettin T."/>
            <person name="Bruce D."/>
            <person name="Han C."/>
            <person name="Tapia R."/>
            <person name="Gilna P."/>
            <person name="Schmutz J."/>
            <person name="Larimer F."/>
            <person name="Land M."/>
            <person name="Kyrpides N.C."/>
            <person name="Mavromatis K."/>
            <person name="Richardson P."/>
            <person name="Rohde M."/>
            <person name="Goker M."/>
            <person name="Klenk H.P."/>
            <person name="Zhang Y."/>
            <person name="Roberts G.P."/>
            <person name="Reslewic S."/>
            <person name="Schwartz D.C."/>
        </authorList>
    </citation>
    <scope>NUCLEOTIDE SEQUENCE [LARGE SCALE GENOMIC DNA]</scope>
    <source>
        <strain evidence="3">ATCC 11170 / ATH 1.1.1 / DSM 467 / LMG 4362 / NCIMB 8255 / S1</strain>
    </source>
</reference>
<evidence type="ECO:0000313" key="3">
    <source>
        <dbReference type="Proteomes" id="UP000001929"/>
    </source>
</evidence>
<protein>
    <submittedName>
        <fullName evidence="2">Uncharacterized protein</fullName>
    </submittedName>
</protein>
<dbReference type="HOGENOM" id="CLU_833249_0_0_5"/>
<dbReference type="EMBL" id="CP000230">
    <property type="protein sequence ID" value="ABC23327.1"/>
    <property type="molecule type" value="Genomic_DNA"/>
</dbReference>